<dbReference type="PATRIC" id="fig|1160705.3.peg.7773"/>
<name>L8P517_STRVR</name>
<reference evidence="1 2" key="1">
    <citation type="journal article" date="2013" name="Genome Announc.">
        <title>Draft Genome Sequence of Streptomyces viridochromogenes Strain Tu57, Producer of Avilamycin.</title>
        <authorList>
            <person name="Gruning B.A."/>
            <person name="Erxleben A."/>
            <person name="Hahnlein A."/>
            <person name="Gunther S."/>
        </authorList>
    </citation>
    <scope>NUCLEOTIDE SEQUENCE [LARGE SCALE GENOMIC DNA]</scope>
    <source>
        <strain evidence="1 2">Tue57</strain>
    </source>
</reference>
<comment type="caution">
    <text evidence="1">The sequence shown here is derived from an EMBL/GenBank/DDBJ whole genome shotgun (WGS) entry which is preliminary data.</text>
</comment>
<dbReference type="InterPro" id="IPR014347">
    <property type="entry name" value="Tautomerase/MIF_sf"/>
</dbReference>
<proteinExistence type="predicted"/>
<dbReference type="InterPro" id="IPR010696">
    <property type="entry name" value="DUF1272"/>
</dbReference>
<dbReference type="PANTHER" id="PTHR38460:SF1">
    <property type="entry name" value="TAUTOMERASE YOLI-RELATED"/>
    <property type="match status" value="1"/>
</dbReference>
<dbReference type="Proteomes" id="UP000011205">
    <property type="component" value="Unassembled WGS sequence"/>
</dbReference>
<dbReference type="Pfam" id="PF14552">
    <property type="entry name" value="Tautomerase_2"/>
    <property type="match status" value="1"/>
</dbReference>
<dbReference type="AlphaFoldDB" id="L8P517"/>
<dbReference type="PANTHER" id="PTHR38460">
    <property type="entry name" value="TAUTOMERASE YOLI-RELATED"/>
    <property type="match status" value="1"/>
</dbReference>
<sequence>MALEMRDRCERCETAALPPDAPARICSCECTFCVPCGAAMRDICPNCGGELVPRPRVPDKETPHMPFVRIDALGSDPDRLDALGRAVHDALVEAIGIPPDDRFQVLVGHDGVRSTLRYDDGYLGIRRDDGLVYVTITLRSGRAPAQKQALYRRIAELAHAYAGTEPRNVFVNLIENEPINWSFGEGVAQYATVAPPP</sequence>
<accession>L8P517</accession>
<dbReference type="SUPFAM" id="SSF55331">
    <property type="entry name" value="Tautomerase/MIF"/>
    <property type="match status" value="1"/>
</dbReference>
<protein>
    <submittedName>
        <fullName evidence="1">Putative 4-oxalocrotonate tautomerase</fullName>
    </submittedName>
</protein>
<dbReference type="Gene3D" id="3.30.429.10">
    <property type="entry name" value="Macrophage Migration Inhibitory Factor"/>
    <property type="match status" value="1"/>
</dbReference>
<dbReference type="Pfam" id="PF06906">
    <property type="entry name" value="DUF1272"/>
    <property type="match status" value="1"/>
</dbReference>
<gene>
    <name evidence="1" type="ORF">STVIR_7863</name>
</gene>
<evidence type="ECO:0000313" key="1">
    <source>
        <dbReference type="EMBL" id="ELS51183.1"/>
    </source>
</evidence>
<dbReference type="InterPro" id="IPR037479">
    <property type="entry name" value="Tauto_MSAD"/>
</dbReference>
<evidence type="ECO:0000313" key="2">
    <source>
        <dbReference type="Proteomes" id="UP000011205"/>
    </source>
</evidence>
<organism evidence="1 2">
    <name type="scientific">Streptomyces viridochromogenes Tue57</name>
    <dbReference type="NCBI Taxonomy" id="1160705"/>
    <lineage>
        <taxon>Bacteria</taxon>
        <taxon>Bacillati</taxon>
        <taxon>Actinomycetota</taxon>
        <taxon>Actinomycetes</taxon>
        <taxon>Kitasatosporales</taxon>
        <taxon>Streptomycetaceae</taxon>
        <taxon>Streptomyces</taxon>
    </lineage>
</organism>
<dbReference type="EMBL" id="AMLP01000241">
    <property type="protein sequence ID" value="ELS51183.1"/>
    <property type="molecule type" value="Genomic_DNA"/>
</dbReference>